<dbReference type="OrthoDB" id="659569at2"/>
<evidence type="ECO:0000256" key="4">
    <source>
        <dbReference type="ARBA" id="ARBA00023163"/>
    </source>
</evidence>
<dbReference type="NCBIfam" id="TIGR02985">
    <property type="entry name" value="Sig70_bacteroi1"/>
    <property type="match status" value="1"/>
</dbReference>
<dbReference type="Gene3D" id="1.10.10.10">
    <property type="entry name" value="Winged helix-like DNA-binding domain superfamily/Winged helix DNA-binding domain"/>
    <property type="match status" value="1"/>
</dbReference>
<dbReference type="InterPro" id="IPR007627">
    <property type="entry name" value="RNA_pol_sigma70_r2"/>
</dbReference>
<evidence type="ECO:0000259" key="5">
    <source>
        <dbReference type="Pfam" id="PF04542"/>
    </source>
</evidence>
<reference evidence="7 8" key="1">
    <citation type="submission" date="2016-10" db="EMBL/GenBank/DDBJ databases">
        <authorList>
            <person name="de Groot N.N."/>
        </authorList>
    </citation>
    <scope>NUCLEOTIDE SEQUENCE [LARGE SCALE GENOMIC DNA]</scope>
    <source>
        <strain evidence="7 8">RK1</strain>
    </source>
</reference>
<feature type="domain" description="RNA polymerase sigma factor 70 region 4 type 2" evidence="6">
    <location>
        <begin position="137"/>
        <end position="185"/>
    </location>
</feature>
<evidence type="ECO:0000256" key="2">
    <source>
        <dbReference type="ARBA" id="ARBA00023015"/>
    </source>
</evidence>
<dbReference type="InterPro" id="IPR039425">
    <property type="entry name" value="RNA_pol_sigma-70-like"/>
</dbReference>
<keyword evidence="3" id="KW-0731">Sigma factor</keyword>
<protein>
    <submittedName>
        <fullName evidence="7">RNA polymerase sigma-70 factor, ECF subfamily</fullName>
    </submittedName>
</protein>
<dbReference type="STRING" id="1477437.SAMN05444682_102461"/>
<dbReference type="RefSeq" id="WP_090625477.1">
    <property type="nucleotide sequence ID" value="NZ_FOQO01000002.1"/>
</dbReference>
<dbReference type="InterPro" id="IPR013249">
    <property type="entry name" value="RNA_pol_sigma70_r4_t2"/>
</dbReference>
<proteinExistence type="inferred from homology"/>
<dbReference type="NCBIfam" id="TIGR02937">
    <property type="entry name" value="sigma70-ECF"/>
    <property type="match status" value="1"/>
</dbReference>
<evidence type="ECO:0000256" key="1">
    <source>
        <dbReference type="ARBA" id="ARBA00010641"/>
    </source>
</evidence>
<evidence type="ECO:0000259" key="6">
    <source>
        <dbReference type="Pfam" id="PF08281"/>
    </source>
</evidence>
<dbReference type="AlphaFoldDB" id="A0A1I3FR85"/>
<dbReference type="PANTHER" id="PTHR43133">
    <property type="entry name" value="RNA POLYMERASE ECF-TYPE SIGMA FACTO"/>
    <property type="match status" value="1"/>
</dbReference>
<dbReference type="SUPFAM" id="SSF88946">
    <property type="entry name" value="Sigma2 domain of RNA polymerase sigma factors"/>
    <property type="match status" value="1"/>
</dbReference>
<dbReference type="PANTHER" id="PTHR43133:SF46">
    <property type="entry name" value="RNA POLYMERASE SIGMA-70 FACTOR ECF SUBFAMILY"/>
    <property type="match status" value="1"/>
</dbReference>
<comment type="similarity">
    <text evidence="1">Belongs to the sigma-70 factor family. ECF subfamily.</text>
</comment>
<feature type="domain" description="RNA polymerase sigma-70 region 2" evidence="5">
    <location>
        <begin position="39"/>
        <end position="103"/>
    </location>
</feature>
<dbReference type="InterPro" id="IPR014327">
    <property type="entry name" value="RNA_pol_sigma70_bacteroid"/>
</dbReference>
<dbReference type="GO" id="GO:0016987">
    <property type="term" value="F:sigma factor activity"/>
    <property type="evidence" value="ECO:0007669"/>
    <property type="project" value="UniProtKB-KW"/>
</dbReference>
<dbReference type="InterPro" id="IPR013324">
    <property type="entry name" value="RNA_pol_sigma_r3/r4-like"/>
</dbReference>
<name>A0A1I3FR85_9SPHI</name>
<dbReference type="InterPro" id="IPR036388">
    <property type="entry name" value="WH-like_DNA-bd_sf"/>
</dbReference>
<dbReference type="Proteomes" id="UP000198670">
    <property type="component" value="Unassembled WGS sequence"/>
</dbReference>
<gene>
    <name evidence="7" type="ORF">SAMN05444682_102461</name>
</gene>
<sequence>MVHFDGHLPACANEYANYSDEQLLSLLRLRDRQAFTAIYNRHWGSVYTHIFKMLRNEEDAKDGVQEIFSQLWLKADQIQSNQNLAGFLFRSARNLVFNLIEKSQVRQKYLKSITSFVNEVDPNTVDRIDEKELQALIELEIEKLPPKMRRIFELSRKEELSHQEIAQQANLSYQTVKKQVQNALKIIKPKISHFSAFLFFYFFS</sequence>
<keyword evidence="4" id="KW-0804">Transcription</keyword>
<dbReference type="SUPFAM" id="SSF88659">
    <property type="entry name" value="Sigma3 and sigma4 domains of RNA polymerase sigma factors"/>
    <property type="match status" value="1"/>
</dbReference>
<dbReference type="InterPro" id="IPR013325">
    <property type="entry name" value="RNA_pol_sigma_r2"/>
</dbReference>
<accession>A0A1I3FR85</accession>
<dbReference type="EMBL" id="FOQO01000002">
    <property type="protein sequence ID" value="SFI13788.1"/>
    <property type="molecule type" value="Genomic_DNA"/>
</dbReference>
<dbReference type="GO" id="GO:0003677">
    <property type="term" value="F:DNA binding"/>
    <property type="evidence" value="ECO:0007669"/>
    <property type="project" value="InterPro"/>
</dbReference>
<evidence type="ECO:0000256" key="3">
    <source>
        <dbReference type="ARBA" id="ARBA00023082"/>
    </source>
</evidence>
<keyword evidence="8" id="KW-1185">Reference proteome</keyword>
<evidence type="ECO:0000313" key="7">
    <source>
        <dbReference type="EMBL" id="SFI13788.1"/>
    </source>
</evidence>
<dbReference type="Pfam" id="PF08281">
    <property type="entry name" value="Sigma70_r4_2"/>
    <property type="match status" value="1"/>
</dbReference>
<organism evidence="7 8">
    <name type="scientific">Parapedobacter indicus</name>
    <dbReference type="NCBI Taxonomy" id="1477437"/>
    <lineage>
        <taxon>Bacteria</taxon>
        <taxon>Pseudomonadati</taxon>
        <taxon>Bacteroidota</taxon>
        <taxon>Sphingobacteriia</taxon>
        <taxon>Sphingobacteriales</taxon>
        <taxon>Sphingobacteriaceae</taxon>
        <taxon>Parapedobacter</taxon>
    </lineage>
</organism>
<evidence type="ECO:0000313" key="8">
    <source>
        <dbReference type="Proteomes" id="UP000198670"/>
    </source>
</evidence>
<dbReference type="Gene3D" id="1.10.1740.10">
    <property type="match status" value="1"/>
</dbReference>
<dbReference type="Pfam" id="PF04542">
    <property type="entry name" value="Sigma70_r2"/>
    <property type="match status" value="1"/>
</dbReference>
<keyword evidence="2" id="KW-0805">Transcription regulation</keyword>
<dbReference type="InterPro" id="IPR014284">
    <property type="entry name" value="RNA_pol_sigma-70_dom"/>
</dbReference>
<dbReference type="GO" id="GO:0006352">
    <property type="term" value="P:DNA-templated transcription initiation"/>
    <property type="evidence" value="ECO:0007669"/>
    <property type="project" value="InterPro"/>
</dbReference>